<keyword evidence="3" id="KW-1185">Reference proteome</keyword>
<proteinExistence type="predicted"/>
<dbReference type="InParanoid" id="K4AKZ4"/>
<reference evidence="3" key="1">
    <citation type="journal article" date="2012" name="Nat. Biotechnol.">
        <title>Reference genome sequence of the model plant Setaria.</title>
        <authorList>
            <person name="Bennetzen J.L."/>
            <person name="Schmutz J."/>
            <person name="Wang H."/>
            <person name="Percifield R."/>
            <person name="Hawkins J."/>
            <person name="Pontaroli A.C."/>
            <person name="Estep M."/>
            <person name="Feng L."/>
            <person name="Vaughn J.N."/>
            <person name="Grimwood J."/>
            <person name="Jenkins J."/>
            <person name="Barry K."/>
            <person name="Lindquist E."/>
            <person name="Hellsten U."/>
            <person name="Deshpande S."/>
            <person name="Wang X."/>
            <person name="Wu X."/>
            <person name="Mitros T."/>
            <person name="Triplett J."/>
            <person name="Yang X."/>
            <person name="Ye C.Y."/>
            <person name="Mauro-Herrera M."/>
            <person name="Wang L."/>
            <person name="Li P."/>
            <person name="Sharma M."/>
            <person name="Sharma R."/>
            <person name="Ronald P.C."/>
            <person name="Panaud O."/>
            <person name="Kellogg E.A."/>
            <person name="Brutnell T.P."/>
            <person name="Doust A.N."/>
            <person name="Tuskan G.A."/>
            <person name="Rokhsar D."/>
            <person name="Devos K.M."/>
        </authorList>
    </citation>
    <scope>NUCLEOTIDE SEQUENCE [LARGE SCALE GENOMIC DNA]</scope>
    <source>
        <strain evidence="3">cv. Yugu1</strain>
    </source>
</reference>
<dbReference type="Gramene" id="KQK90080">
    <property type="protein sequence ID" value="KQK90080"/>
    <property type="gene ID" value="SETIT_039573mg"/>
</dbReference>
<evidence type="ECO:0000256" key="1">
    <source>
        <dbReference type="SAM" id="MobiDB-lite"/>
    </source>
</evidence>
<accession>K4AKZ4</accession>
<organism evidence="2 3">
    <name type="scientific">Setaria italica</name>
    <name type="common">Foxtail millet</name>
    <name type="synonym">Panicum italicum</name>
    <dbReference type="NCBI Taxonomy" id="4555"/>
    <lineage>
        <taxon>Eukaryota</taxon>
        <taxon>Viridiplantae</taxon>
        <taxon>Streptophyta</taxon>
        <taxon>Embryophyta</taxon>
        <taxon>Tracheophyta</taxon>
        <taxon>Spermatophyta</taxon>
        <taxon>Magnoliopsida</taxon>
        <taxon>Liliopsida</taxon>
        <taxon>Poales</taxon>
        <taxon>Poaceae</taxon>
        <taxon>PACMAD clade</taxon>
        <taxon>Panicoideae</taxon>
        <taxon>Panicodae</taxon>
        <taxon>Paniceae</taxon>
        <taxon>Cenchrinae</taxon>
        <taxon>Setaria</taxon>
    </lineage>
</organism>
<name>K4AKZ4_SETIT</name>
<dbReference type="EnsemblPlants" id="KQK90080">
    <property type="protein sequence ID" value="KQK90080"/>
    <property type="gene ID" value="SETIT_039573mg"/>
</dbReference>
<dbReference type="EMBL" id="AGNK02005888">
    <property type="status" value="NOT_ANNOTATED_CDS"/>
    <property type="molecule type" value="Genomic_DNA"/>
</dbReference>
<protein>
    <submittedName>
        <fullName evidence="2">Uncharacterized protein</fullName>
    </submittedName>
</protein>
<reference evidence="2" key="2">
    <citation type="submission" date="2018-08" db="UniProtKB">
        <authorList>
            <consortium name="EnsemblPlants"/>
        </authorList>
    </citation>
    <scope>IDENTIFICATION</scope>
    <source>
        <strain evidence="2">Yugu1</strain>
    </source>
</reference>
<evidence type="ECO:0000313" key="2">
    <source>
        <dbReference type="EnsemblPlants" id="KQK90080"/>
    </source>
</evidence>
<feature type="region of interest" description="Disordered" evidence="1">
    <location>
        <begin position="63"/>
        <end position="82"/>
    </location>
</feature>
<dbReference type="Proteomes" id="UP000004995">
    <property type="component" value="Unassembled WGS sequence"/>
</dbReference>
<evidence type="ECO:0000313" key="3">
    <source>
        <dbReference type="Proteomes" id="UP000004995"/>
    </source>
</evidence>
<sequence>MLGGLTLFHQANPRWFRHSCTPAAPPAATIRQLYDATSMRRSHCPARASALPRLDSAPTPVTLGGHCARHRGRASTPVTSTGRRRPWMVAAEMLGAPRHKEIDSSNDRRRSYRVPFPCGDALRIYCHADNTYGIYNEIKDHVLGMARSVALRGDNKKKWSHHRVVAQNVGWM</sequence>
<dbReference type="HOGENOM" id="CLU_1557910_0_0_1"/>
<dbReference type="AlphaFoldDB" id="K4AKZ4"/>